<keyword evidence="2" id="KW-1185">Reference proteome</keyword>
<proteinExistence type="predicted"/>
<dbReference type="AlphaFoldDB" id="A0A2T0SIB4"/>
<sequence length="128" mass="13907">MTAAWSPADLRRIDVAGELLIAARRADGTLRRRLPIWVVTTGGEVYVRTWYRRDTGWFGHVRETGRAAIRVPGLDAEVTVEEAGAGPDGLRTAIDAAYRAKYGRYGAGAVGPMVTPEAAATTLRLRPE</sequence>
<dbReference type="EMBL" id="PVZG01000001">
    <property type="protein sequence ID" value="PRY33160.1"/>
    <property type="molecule type" value="Genomic_DNA"/>
</dbReference>
<dbReference type="RefSeq" id="WP_106124497.1">
    <property type="nucleotide sequence ID" value="NZ_PVZG01000001.1"/>
</dbReference>
<accession>A0A2T0SIB4</accession>
<dbReference type="Pfam" id="PF10012">
    <property type="entry name" value="DUF2255"/>
    <property type="match status" value="1"/>
</dbReference>
<dbReference type="OrthoDB" id="162563at2"/>
<protein>
    <recommendedName>
        <fullName evidence="3">DUF2255 family protein</fullName>
    </recommendedName>
</protein>
<comment type="caution">
    <text evidence="1">The sequence shown here is derived from an EMBL/GenBank/DDBJ whole genome shotgun (WGS) entry which is preliminary data.</text>
</comment>
<evidence type="ECO:0000313" key="1">
    <source>
        <dbReference type="EMBL" id="PRY33160.1"/>
    </source>
</evidence>
<dbReference type="Proteomes" id="UP000239209">
    <property type="component" value="Unassembled WGS sequence"/>
</dbReference>
<reference evidence="1 2" key="1">
    <citation type="submission" date="2018-03" db="EMBL/GenBank/DDBJ databases">
        <title>Genomic Encyclopedia of Archaeal and Bacterial Type Strains, Phase II (KMG-II): from individual species to whole genera.</title>
        <authorList>
            <person name="Goeker M."/>
        </authorList>
    </citation>
    <scope>NUCLEOTIDE SEQUENCE [LARGE SCALE GENOMIC DNA]</scope>
    <source>
        <strain evidence="1 2">DSM 45348</strain>
    </source>
</reference>
<name>A0A2T0SIB4_9ACTN</name>
<evidence type="ECO:0008006" key="3">
    <source>
        <dbReference type="Google" id="ProtNLM"/>
    </source>
</evidence>
<evidence type="ECO:0000313" key="2">
    <source>
        <dbReference type="Proteomes" id="UP000239209"/>
    </source>
</evidence>
<dbReference type="InterPro" id="IPR016888">
    <property type="entry name" value="UCP028498"/>
</dbReference>
<organism evidence="1 2">
    <name type="scientific">Pseudosporangium ferrugineum</name>
    <dbReference type="NCBI Taxonomy" id="439699"/>
    <lineage>
        <taxon>Bacteria</taxon>
        <taxon>Bacillati</taxon>
        <taxon>Actinomycetota</taxon>
        <taxon>Actinomycetes</taxon>
        <taxon>Micromonosporales</taxon>
        <taxon>Micromonosporaceae</taxon>
        <taxon>Pseudosporangium</taxon>
    </lineage>
</organism>
<gene>
    <name evidence="1" type="ORF">CLV70_101322</name>
</gene>